<sequence length="188" mass="20679">MEETSKIATLGTVPQLELEADEENAHRLSQLWLVGKDGVALRGSFCSLSLQANLDSRTNETDVAAGAIDRPKSATKEQIENELSRPFQEDAIVHEENLTDLTTHHMDPINDQHVAGSHEHSNDSSSNPHSVEKNFEFQTQMDVFPPTIAALQAEAGPTPFTMGRTMEPILRTNAPTPHTRPHSSSFSN</sequence>
<protein>
    <submittedName>
        <fullName evidence="2">Uncharacterized protein</fullName>
    </submittedName>
</protein>
<gene>
    <name evidence="2" type="ORF">FEM48_ZijujUnG0056900</name>
</gene>
<comment type="caution">
    <text evidence="2">The sequence shown here is derived from an EMBL/GenBank/DDBJ whole genome shotgun (WGS) entry which is preliminary data.</text>
</comment>
<reference evidence="2" key="1">
    <citation type="journal article" date="2021" name="Front. Plant Sci.">
        <title>Chromosome-Scale Genome Assembly for Chinese Sour Jujube and Insights Into Its Genome Evolution and Domestication Signature.</title>
        <authorList>
            <person name="Shen L.-Y."/>
            <person name="Luo H."/>
            <person name="Wang X.-L."/>
            <person name="Wang X.-M."/>
            <person name="Qiu X.-J."/>
            <person name="Liu H."/>
            <person name="Zhou S.-S."/>
            <person name="Jia K.-H."/>
            <person name="Nie S."/>
            <person name="Bao Y.-T."/>
            <person name="Zhang R.-G."/>
            <person name="Yun Q.-Z."/>
            <person name="Chai Y.-H."/>
            <person name="Lu J.-Y."/>
            <person name="Li Y."/>
            <person name="Zhao S.-W."/>
            <person name="Mao J.-F."/>
            <person name="Jia S.-G."/>
            <person name="Mao Y.-M."/>
        </authorList>
    </citation>
    <scope>NUCLEOTIDE SEQUENCE</scope>
    <source>
        <strain evidence="2">AT0</strain>
        <tissue evidence="2">Leaf</tissue>
    </source>
</reference>
<dbReference type="AlphaFoldDB" id="A0A978U922"/>
<dbReference type="Proteomes" id="UP000813462">
    <property type="component" value="Unassembled WGS sequence"/>
</dbReference>
<organism evidence="2 3">
    <name type="scientific">Ziziphus jujuba var. spinosa</name>
    <dbReference type="NCBI Taxonomy" id="714518"/>
    <lineage>
        <taxon>Eukaryota</taxon>
        <taxon>Viridiplantae</taxon>
        <taxon>Streptophyta</taxon>
        <taxon>Embryophyta</taxon>
        <taxon>Tracheophyta</taxon>
        <taxon>Spermatophyta</taxon>
        <taxon>Magnoliopsida</taxon>
        <taxon>eudicotyledons</taxon>
        <taxon>Gunneridae</taxon>
        <taxon>Pentapetalae</taxon>
        <taxon>rosids</taxon>
        <taxon>fabids</taxon>
        <taxon>Rosales</taxon>
        <taxon>Rhamnaceae</taxon>
        <taxon>Paliureae</taxon>
        <taxon>Ziziphus</taxon>
    </lineage>
</organism>
<feature type="compositionally biased region" description="Basic and acidic residues" evidence="1">
    <location>
        <begin position="106"/>
        <end position="122"/>
    </location>
</feature>
<accession>A0A978U922</accession>
<dbReference type="EMBL" id="JAEACU010000231">
    <property type="protein sequence ID" value="KAH7511021.1"/>
    <property type="molecule type" value="Genomic_DNA"/>
</dbReference>
<evidence type="ECO:0000313" key="3">
    <source>
        <dbReference type="Proteomes" id="UP000813462"/>
    </source>
</evidence>
<proteinExistence type="predicted"/>
<name>A0A978U922_ZIZJJ</name>
<evidence type="ECO:0000313" key="2">
    <source>
        <dbReference type="EMBL" id="KAH7511021.1"/>
    </source>
</evidence>
<evidence type="ECO:0000256" key="1">
    <source>
        <dbReference type="SAM" id="MobiDB-lite"/>
    </source>
</evidence>
<feature type="region of interest" description="Disordered" evidence="1">
    <location>
        <begin position="106"/>
        <end position="130"/>
    </location>
</feature>